<gene>
    <name evidence="1" type="ORF">NGTWS1702_28280</name>
</gene>
<evidence type="ECO:0008006" key="3">
    <source>
        <dbReference type="Google" id="ProtNLM"/>
    </source>
</evidence>
<dbReference type="InterPro" id="IPR012349">
    <property type="entry name" value="Split_barrel_FMN-bd"/>
</dbReference>
<dbReference type="NCBIfam" id="TIGR00026">
    <property type="entry name" value="hi_GC_TIGR00026"/>
    <property type="match status" value="1"/>
</dbReference>
<comment type="caution">
    <text evidence="1">The sequence shown here is derived from an EMBL/GenBank/DDBJ whole genome shotgun (WGS) entry which is preliminary data.</text>
</comment>
<reference evidence="1 2" key="1">
    <citation type="submission" date="2021-08" db="EMBL/GenBank/DDBJ databases">
        <title>Draft genome sequence of Mycolicibacterium sp. NGTWS1702 strain.</title>
        <authorList>
            <person name="Matsumoto M."/>
            <person name="Tang B.C.C."/>
            <person name="Machida Y."/>
            <person name="Matoyama H."/>
            <person name="Kishihara T."/>
            <person name="Sato S."/>
            <person name="Kondo I."/>
            <person name="Sano M."/>
            <person name="Kato G."/>
        </authorList>
    </citation>
    <scope>NUCLEOTIDE SEQUENCE [LARGE SCALE GENOMIC DNA]</scope>
    <source>
        <strain evidence="1 2">NGTWSNA01</strain>
    </source>
</reference>
<proteinExistence type="predicted"/>
<evidence type="ECO:0000313" key="2">
    <source>
        <dbReference type="Proteomes" id="UP001060504"/>
    </source>
</evidence>
<evidence type="ECO:0000313" key="1">
    <source>
        <dbReference type="EMBL" id="GJF19559.1"/>
    </source>
</evidence>
<accession>A0ABQ4VEB1</accession>
<dbReference type="EMBL" id="BPRH01002956">
    <property type="protein sequence ID" value="GJF19559.1"/>
    <property type="molecule type" value="Genomic_DNA"/>
</dbReference>
<name>A0ABQ4VEB1_9MYCO</name>
<organism evidence="1 2">
    <name type="scientific">Mycolicibacterium cyprinidarum</name>
    <dbReference type="NCBI Taxonomy" id="2860311"/>
    <lineage>
        <taxon>Bacteria</taxon>
        <taxon>Bacillati</taxon>
        <taxon>Actinomycetota</taxon>
        <taxon>Actinomycetes</taxon>
        <taxon>Mycobacteriales</taxon>
        <taxon>Mycobacteriaceae</taxon>
        <taxon>Mycolicibacterium</taxon>
    </lineage>
</organism>
<dbReference type="Proteomes" id="UP001060504">
    <property type="component" value="Unassembled WGS sequence"/>
</dbReference>
<keyword evidence="2" id="KW-1185">Reference proteome</keyword>
<dbReference type="Pfam" id="PF04075">
    <property type="entry name" value="F420H2_quin_red"/>
    <property type="match status" value="1"/>
</dbReference>
<dbReference type="Gene3D" id="2.30.110.10">
    <property type="entry name" value="Electron Transport, Fmn-binding Protein, Chain A"/>
    <property type="match status" value="1"/>
</dbReference>
<protein>
    <recommendedName>
        <fullName evidence="3">Nitroreductase</fullName>
    </recommendedName>
</protein>
<sequence>MNRDAGGLGRLLTAPVASVLDKVLRTPRLARAPIGVYRAGMGFLFGSRMLMLEHIGRNSGQRRYVVLEVIAHESPDSYIIASGFGESAQWFRNVMAQPRVRISTGRRNTVPAQARRLTAAEADAALSTYIERHPRAWSALKSVIADSLDGRVEPPGTELPLVELTVR</sequence>
<dbReference type="InterPro" id="IPR004378">
    <property type="entry name" value="F420H2_quin_Rdtase"/>
</dbReference>